<feature type="domain" description="GmrSD restriction endonucleases N-terminal" evidence="1">
    <location>
        <begin position="13"/>
        <end position="232"/>
    </location>
</feature>
<dbReference type="EMBL" id="CP021366">
    <property type="protein sequence ID" value="ART59139.1"/>
    <property type="molecule type" value="Genomic_DNA"/>
</dbReference>
<feature type="domain" description="GmrSD restriction endonucleases C-terminal" evidence="2">
    <location>
        <begin position="433"/>
        <end position="553"/>
    </location>
</feature>
<dbReference type="OrthoDB" id="3654724at2"/>
<dbReference type="AlphaFoldDB" id="A0A240UDM1"/>
<organism evidence="3 4">
    <name type="scientific">Acidovorax carolinensis</name>
    <dbReference type="NCBI Taxonomy" id="553814"/>
    <lineage>
        <taxon>Bacteria</taxon>
        <taxon>Pseudomonadati</taxon>
        <taxon>Pseudomonadota</taxon>
        <taxon>Betaproteobacteria</taxon>
        <taxon>Burkholderiales</taxon>
        <taxon>Comamonadaceae</taxon>
        <taxon>Acidovorax</taxon>
    </lineage>
</organism>
<dbReference type="InterPro" id="IPR004919">
    <property type="entry name" value="GmrSD_N"/>
</dbReference>
<dbReference type="PANTHER" id="PTHR35149:SF2">
    <property type="entry name" value="DUF262 DOMAIN-CONTAINING PROTEIN"/>
    <property type="match status" value="1"/>
</dbReference>
<gene>
    <name evidence="3" type="ORF">CBP36_10025</name>
</gene>
<dbReference type="InterPro" id="IPR011089">
    <property type="entry name" value="GmrSD_C"/>
</dbReference>
<proteinExistence type="predicted"/>
<dbReference type="KEGG" id="acip:CBP36_10025"/>
<name>A0A240UDM1_9BURK</name>
<dbReference type="Pfam" id="PF07510">
    <property type="entry name" value="GmrSD_C"/>
    <property type="match status" value="1"/>
</dbReference>
<dbReference type="PANTHER" id="PTHR35149">
    <property type="entry name" value="SLL5132 PROTEIN"/>
    <property type="match status" value="1"/>
</dbReference>
<evidence type="ECO:0000313" key="4">
    <source>
        <dbReference type="Proteomes" id="UP000194440"/>
    </source>
</evidence>
<evidence type="ECO:0008006" key="5">
    <source>
        <dbReference type="Google" id="ProtNLM"/>
    </source>
</evidence>
<dbReference type="Pfam" id="PF03235">
    <property type="entry name" value="GmrSD_N"/>
    <property type="match status" value="1"/>
</dbReference>
<evidence type="ECO:0000259" key="2">
    <source>
        <dbReference type="Pfam" id="PF07510"/>
    </source>
</evidence>
<dbReference type="Proteomes" id="UP000194440">
    <property type="component" value="Chromosome"/>
</dbReference>
<protein>
    <recommendedName>
        <fullName evidence="5">DUF262 domain-containing protein</fullName>
    </recommendedName>
</protein>
<dbReference type="RefSeq" id="WP_086927315.1">
    <property type="nucleotide sequence ID" value="NZ_CP021362.1"/>
</dbReference>
<evidence type="ECO:0000313" key="3">
    <source>
        <dbReference type="EMBL" id="ART59139.1"/>
    </source>
</evidence>
<keyword evidence="4" id="KW-1185">Reference proteome</keyword>
<dbReference type="KEGG" id="acis:CBP35_08900"/>
<sequence length="562" mass="63976">MSKKISGAEYPLAKIFSSDFDYAIPSYQRPYAWTEVQAGDLFADLYDFFIKEKDDTYFLGSIVLIKDEGKPHAEVIDGQQRLTTLTILLAALTQLSTGNIRDAFHRYLCEPGNVLESLPQKPRLTLRERDRVFFENFVQGIRLRELIAQDAAQLDNESQRNIRLNAKLFLDKLEEKFGGDAEGLTKFGGFLVQRCFLVAVSTPSQQSAFRVFSVLNSRGLDLLPTDIIKSDIIGNIKSQDKQDEVTERWEELEVQTGRDGFAELFGHIRMIFAKEKARRTLLEEFREQVIKKYESPETLMSTVVEPFAEAYLIAKKCQYLSTTNAADVNALLKWLNRIENSDWLPSAIKFLATQGKNADYVLWFFRKLERLASFMHICGYDVNQRIERYASVLSELEGSHSLEAPISAVDLGPEEKSEMLQVLDGDIYLMTARRRNHLLLRLDAFLGDGAATYDTGLLTIEHVLPQTVAPASGWQKLWPDEAMRKRWVHRLANLVPLTQKRNSKAQNYDFDTKKSAYFGGKHGVSSYVLTTQVLNAASWTPGIVAQRQADLIDVLATRWDLK</sequence>
<evidence type="ECO:0000259" key="1">
    <source>
        <dbReference type="Pfam" id="PF03235"/>
    </source>
</evidence>
<reference evidence="3" key="1">
    <citation type="submission" date="2017-05" db="EMBL/GenBank/DDBJ databases">
        <title>Polyphasic characterization of four soil-derived phenanthrene-degrading Acidovorax strains and proposal of Acidovorax phenanthrenivorans sp. nov.</title>
        <authorList>
            <person name="Singleton D."/>
            <person name="Lee J."/>
            <person name="Dickey A.N."/>
            <person name="Stroud A."/>
            <person name="Scholl E.H."/>
            <person name="Wright F.A."/>
            <person name="Aitken M.D."/>
        </authorList>
    </citation>
    <scope>NUCLEOTIDE SEQUENCE</scope>
    <source>
        <strain evidence="3">P4</strain>
    </source>
</reference>
<accession>A0A240UDM1</accession>